<comment type="caution">
    <text evidence="1">The sequence shown here is derived from an EMBL/GenBank/DDBJ whole genome shotgun (WGS) entry which is preliminary data.</text>
</comment>
<reference evidence="1 2" key="1">
    <citation type="journal article" date="2019" name="Sci. Rep.">
        <title>Orb-weaving spider Araneus ventricosus genome elucidates the spidroin gene catalogue.</title>
        <authorList>
            <person name="Kono N."/>
            <person name="Nakamura H."/>
            <person name="Ohtoshi R."/>
            <person name="Moran D.A.P."/>
            <person name="Shinohara A."/>
            <person name="Yoshida Y."/>
            <person name="Fujiwara M."/>
            <person name="Mori M."/>
            <person name="Tomita M."/>
            <person name="Arakawa K."/>
        </authorList>
    </citation>
    <scope>NUCLEOTIDE SEQUENCE [LARGE SCALE GENOMIC DNA]</scope>
</reference>
<dbReference type="Proteomes" id="UP000499080">
    <property type="component" value="Unassembled WGS sequence"/>
</dbReference>
<protein>
    <submittedName>
        <fullName evidence="1">Uncharacterized protein</fullName>
    </submittedName>
</protein>
<gene>
    <name evidence="1" type="ORF">AVEN_100650_1</name>
</gene>
<evidence type="ECO:0000313" key="2">
    <source>
        <dbReference type="Proteomes" id="UP000499080"/>
    </source>
</evidence>
<dbReference type="AlphaFoldDB" id="A0A4Y2TTS1"/>
<organism evidence="1 2">
    <name type="scientific">Araneus ventricosus</name>
    <name type="common">Orbweaver spider</name>
    <name type="synonym">Epeira ventricosa</name>
    <dbReference type="NCBI Taxonomy" id="182803"/>
    <lineage>
        <taxon>Eukaryota</taxon>
        <taxon>Metazoa</taxon>
        <taxon>Ecdysozoa</taxon>
        <taxon>Arthropoda</taxon>
        <taxon>Chelicerata</taxon>
        <taxon>Arachnida</taxon>
        <taxon>Araneae</taxon>
        <taxon>Araneomorphae</taxon>
        <taxon>Entelegynae</taxon>
        <taxon>Araneoidea</taxon>
        <taxon>Araneidae</taxon>
        <taxon>Araneus</taxon>
    </lineage>
</organism>
<sequence length="171" mass="19564">MVGGFWESISELSKASLRKIVVVLVSPWSQECQREELIGSILLIKRNASIKQNLFRPLLVSLEKACFSSKISNICPPTNVPGKFKVNDVVVVHMTIVTPQEYVDNGLFSKKLKLPNLFLMKLDHFSKLNCSSDIYKEKEMHLDKGVWKSNYFEVECKNIKTLDKDSFACKY</sequence>
<name>A0A4Y2TTS1_ARAVE</name>
<keyword evidence="2" id="KW-1185">Reference proteome</keyword>
<evidence type="ECO:0000313" key="1">
    <source>
        <dbReference type="EMBL" id="GBO03652.1"/>
    </source>
</evidence>
<dbReference type="EMBL" id="BGPR01030870">
    <property type="protein sequence ID" value="GBO03652.1"/>
    <property type="molecule type" value="Genomic_DNA"/>
</dbReference>
<proteinExistence type="predicted"/>
<accession>A0A4Y2TTS1</accession>